<evidence type="ECO:0000259" key="10">
    <source>
        <dbReference type="Pfam" id="PF00483"/>
    </source>
</evidence>
<evidence type="ECO:0000256" key="8">
    <source>
        <dbReference type="ARBA" id="ARBA00023277"/>
    </source>
</evidence>
<dbReference type="InterPro" id="IPR011831">
    <property type="entry name" value="ADP-Glc_PPase"/>
</dbReference>
<keyword evidence="2" id="KW-0321">Glycogen metabolism</keyword>
<proteinExistence type="inferred from homology"/>
<dbReference type="GO" id="GO:0005524">
    <property type="term" value="F:ATP binding"/>
    <property type="evidence" value="ECO:0007669"/>
    <property type="project" value="UniProtKB-KW"/>
</dbReference>
<feature type="domain" description="Nucleotidyl transferase" evidence="10">
    <location>
        <begin position="34"/>
        <end position="290"/>
    </location>
</feature>
<dbReference type="Pfam" id="PF00483">
    <property type="entry name" value="NTP_transferase"/>
    <property type="match status" value="1"/>
</dbReference>
<dbReference type="AlphaFoldDB" id="A0A345IEQ0"/>
<dbReference type="PROSITE" id="PS00808">
    <property type="entry name" value="ADP_GLC_PYROPHOSPH_1"/>
    <property type="match status" value="1"/>
</dbReference>
<keyword evidence="5" id="KW-0547">Nucleotide-binding</keyword>
<dbReference type="Gene3D" id="2.160.10.10">
    <property type="entry name" value="Hexapeptide repeat proteins"/>
    <property type="match status" value="1"/>
</dbReference>
<organism evidence="12 13">
    <name type="scientific">Deinococcus wulumuqiensis</name>
    <dbReference type="NCBI Taxonomy" id="980427"/>
    <lineage>
        <taxon>Bacteria</taxon>
        <taxon>Thermotogati</taxon>
        <taxon>Deinococcota</taxon>
        <taxon>Deinococci</taxon>
        <taxon>Deinococcales</taxon>
        <taxon>Deinococcaceae</taxon>
        <taxon>Deinococcus</taxon>
    </lineage>
</organism>
<evidence type="ECO:0000256" key="5">
    <source>
        <dbReference type="ARBA" id="ARBA00022741"/>
    </source>
</evidence>
<feature type="region of interest" description="Disordered" evidence="9">
    <location>
        <begin position="421"/>
        <end position="445"/>
    </location>
</feature>
<gene>
    <name evidence="12" type="ORF">DVJ83_02245</name>
</gene>
<evidence type="ECO:0000256" key="6">
    <source>
        <dbReference type="ARBA" id="ARBA00022840"/>
    </source>
</evidence>
<dbReference type="EMBL" id="CP031158">
    <property type="protein sequence ID" value="AXG98172.1"/>
    <property type="molecule type" value="Genomic_DNA"/>
</dbReference>
<evidence type="ECO:0000256" key="7">
    <source>
        <dbReference type="ARBA" id="ARBA00023056"/>
    </source>
</evidence>
<feature type="compositionally biased region" description="Basic and acidic residues" evidence="9">
    <location>
        <begin position="425"/>
        <end position="445"/>
    </location>
</feature>
<dbReference type="PANTHER" id="PTHR43523">
    <property type="entry name" value="GLUCOSE-1-PHOSPHATE ADENYLYLTRANSFERASE-RELATED"/>
    <property type="match status" value="1"/>
</dbReference>
<dbReference type="KEGG" id="dwu:DVJ83_02245"/>
<dbReference type="GO" id="GO:0008878">
    <property type="term" value="F:glucose-1-phosphate adenylyltransferase activity"/>
    <property type="evidence" value="ECO:0007669"/>
    <property type="project" value="InterPro"/>
</dbReference>
<name>A0A345IEQ0_9DEIO</name>
<keyword evidence="3 12" id="KW-0808">Transferase</keyword>
<dbReference type="InterPro" id="IPR056818">
    <property type="entry name" value="GlmU/GlgC-like_hexapep"/>
</dbReference>
<dbReference type="CDD" id="cd02508">
    <property type="entry name" value="ADP_Glucose_PP"/>
    <property type="match status" value="1"/>
</dbReference>
<accession>A0A345IEQ0</accession>
<evidence type="ECO:0000256" key="9">
    <source>
        <dbReference type="SAM" id="MobiDB-lite"/>
    </source>
</evidence>
<dbReference type="Pfam" id="PF24894">
    <property type="entry name" value="Hexapep_GlmU"/>
    <property type="match status" value="1"/>
</dbReference>
<dbReference type="Gene3D" id="3.90.550.10">
    <property type="entry name" value="Spore Coat Polysaccharide Biosynthesis Protein SpsA, Chain A"/>
    <property type="match status" value="1"/>
</dbReference>
<dbReference type="InterPro" id="IPR005836">
    <property type="entry name" value="ADP_Glu_pyroP_CS"/>
</dbReference>
<feature type="domain" description="Glucose-1-phosphate adenylyltransferase/Bifunctional protein GlmU-like C-terminal hexapeptide" evidence="11">
    <location>
        <begin position="321"/>
        <end position="393"/>
    </location>
</feature>
<evidence type="ECO:0000256" key="4">
    <source>
        <dbReference type="ARBA" id="ARBA00022695"/>
    </source>
</evidence>
<dbReference type="InterPro" id="IPR011004">
    <property type="entry name" value="Trimer_LpxA-like_sf"/>
</dbReference>
<protein>
    <submittedName>
        <fullName evidence="12">Glucose-1-phosphate adenylyltransferase</fullName>
    </submittedName>
</protein>
<sequence length="445" mass="47500">MNPNALSGAAHLPAGARPQTGRVITRIAGKTILAIVLAGGRGSRLSPLTDERAKPAVPFLGTYRLIDFTLSNLVHSGISDVWVIEQYMPHGLNDHLSGGRPWDLDRTRGGLVVMPPFSNAENEEGEFAQGNAHALAQHAHLIREFNPDLIVVLSADHVYRLDYSEVIRQHIEHGASVTMVTTDLDDEKQATRFGNVRAKGGATGGQVTEFAYKPDEPLGKTVTAEVFVYDADIMLSTLGNLQKQGELGDYGEQLLPALVARGDAYAFPMQGYWMDVGTLDAYLQTHRDFLDGKGFDLDDPKWPFITSSISRPPTRIEKSARLDAAFVCGGAVIAGEVVRSLIAPNAVVEAGAVVRDSVIQPGAVVRAGAQVSRAVVDQGAEVGPGARVGGQTANSRPSVIGAYAHLGEGAQVGPGQVVAPRTRVRAGEESRKVQPLDVDDRAGRK</sequence>
<keyword evidence="6" id="KW-0067">ATP-binding</keyword>
<evidence type="ECO:0000256" key="2">
    <source>
        <dbReference type="ARBA" id="ARBA00022600"/>
    </source>
</evidence>
<dbReference type="STRING" id="1288484.GCA_000348665_01304"/>
<evidence type="ECO:0000259" key="11">
    <source>
        <dbReference type="Pfam" id="PF24894"/>
    </source>
</evidence>
<evidence type="ECO:0000313" key="13">
    <source>
        <dbReference type="Proteomes" id="UP000253744"/>
    </source>
</evidence>
<evidence type="ECO:0000256" key="1">
    <source>
        <dbReference type="ARBA" id="ARBA00010443"/>
    </source>
</evidence>
<comment type="similarity">
    <text evidence="1">Belongs to the bacterial/plant glucose-1-phosphate adenylyltransferase family.</text>
</comment>
<evidence type="ECO:0000256" key="3">
    <source>
        <dbReference type="ARBA" id="ARBA00022679"/>
    </source>
</evidence>
<dbReference type="GO" id="GO:0005978">
    <property type="term" value="P:glycogen biosynthetic process"/>
    <property type="evidence" value="ECO:0007669"/>
    <property type="project" value="UniProtKB-KW"/>
</dbReference>
<dbReference type="PANTHER" id="PTHR43523:SF2">
    <property type="entry name" value="GLUCOSE-1-PHOSPHATE ADENYLYLTRANSFERASE"/>
    <property type="match status" value="1"/>
</dbReference>
<dbReference type="InterPro" id="IPR005835">
    <property type="entry name" value="NTP_transferase_dom"/>
</dbReference>
<keyword evidence="7" id="KW-0320">Glycogen biosynthesis</keyword>
<keyword evidence="8" id="KW-0119">Carbohydrate metabolism</keyword>
<reference evidence="12 13" key="1">
    <citation type="submission" date="2018-07" db="EMBL/GenBank/DDBJ databases">
        <title>Complete Genome and Methylome Analysis of Deinococcus wulumuqiensis NEB 479.</title>
        <authorList>
            <person name="Fomenkov A."/>
            <person name="Luyten Y."/>
            <person name="Vincze T."/>
            <person name="Anton B.P."/>
            <person name="Clark T."/>
            <person name="Roberts R.J."/>
            <person name="Morgan R.D."/>
        </authorList>
    </citation>
    <scope>NUCLEOTIDE SEQUENCE [LARGE SCALE GENOMIC DNA]</scope>
    <source>
        <strain evidence="12 13">NEB 479</strain>
    </source>
</reference>
<keyword evidence="4 12" id="KW-0548">Nucleotidyltransferase</keyword>
<dbReference type="Proteomes" id="UP000253744">
    <property type="component" value="Chromosome"/>
</dbReference>
<dbReference type="SUPFAM" id="SSF51161">
    <property type="entry name" value="Trimeric LpxA-like enzymes"/>
    <property type="match status" value="1"/>
</dbReference>
<dbReference type="InterPro" id="IPR029044">
    <property type="entry name" value="Nucleotide-diphossugar_trans"/>
</dbReference>
<dbReference type="SUPFAM" id="SSF53448">
    <property type="entry name" value="Nucleotide-diphospho-sugar transferases"/>
    <property type="match status" value="1"/>
</dbReference>
<evidence type="ECO:0000313" key="12">
    <source>
        <dbReference type="EMBL" id="AXG98172.1"/>
    </source>
</evidence>